<accession>A0A2T5J4W3</accession>
<keyword evidence="4" id="KW-1185">Reference proteome</keyword>
<feature type="domain" description="3-keto-alpha-glucoside-1,2-lyase/3-keto-2-hydroxy-glucal hydratase" evidence="2">
    <location>
        <begin position="60"/>
        <end position="276"/>
    </location>
</feature>
<dbReference type="Proteomes" id="UP000244168">
    <property type="component" value="Unassembled WGS sequence"/>
</dbReference>
<dbReference type="Pfam" id="PF06439">
    <property type="entry name" value="3keto-disac_hyd"/>
    <property type="match status" value="1"/>
</dbReference>
<evidence type="ECO:0000313" key="3">
    <source>
        <dbReference type="EMBL" id="PTQ92707.1"/>
    </source>
</evidence>
<comment type="caution">
    <text evidence="3">The sequence shown here is derived from an EMBL/GenBank/DDBJ whole genome shotgun (WGS) entry which is preliminary data.</text>
</comment>
<evidence type="ECO:0000256" key="1">
    <source>
        <dbReference type="SAM" id="SignalP"/>
    </source>
</evidence>
<dbReference type="RefSeq" id="WP_211309878.1">
    <property type="nucleotide sequence ID" value="NZ_CP160205.1"/>
</dbReference>
<dbReference type="AlphaFoldDB" id="A0A2T5J4W3"/>
<reference evidence="3 4" key="1">
    <citation type="submission" date="2018-04" db="EMBL/GenBank/DDBJ databases">
        <title>Genomic Encyclopedia of Archaeal and Bacterial Type Strains, Phase II (KMG-II): from individual species to whole genera.</title>
        <authorList>
            <person name="Goeker M."/>
        </authorList>
    </citation>
    <scope>NUCLEOTIDE SEQUENCE [LARGE SCALE GENOMIC DNA]</scope>
    <source>
        <strain evidence="3 4">DSM 26809</strain>
    </source>
</reference>
<dbReference type="InterPro" id="IPR010496">
    <property type="entry name" value="AL/BT2_dom"/>
</dbReference>
<proteinExistence type="predicted"/>
<gene>
    <name evidence="3" type="ORF">C8P68_11184</name>
</gene>
<evidence type="ECO:0000313" key="4">
    <source>
        <dbReference type="Proteomes" id="UP000244168"/>
    </source>
</evidence>
<organism evidence="3 4">
    <name type="scientific">Mucilaginibacter yixingensis</name>
    <dbReference type="NCBI Taxonomy" id="1295612"/>
    <lineage>
        <taxon>Bacteria</taxon>
        <taxon>Pseudomonadati</taxon>
        <taxon>Bacteroidota</taxon>
        <taxon>Sphingobacteriia</taxon>
        <taxon>Sphingobacteriales</taxon>
        <taxon>Sphingobacteriaceae</taxon>
        <taxon>Mucilaginibacter</taxon>
    </lineage>
</organism>
<sequence>MNLTACFNSKKCGLLTVAGLMLASVITNAQDIPPLTKTKMPATIYGFTQPAPLDFNDHEGYVSLFNGKDLTDWDGNPKFWRVEDGAIVGESTPENPSGNSYIAYRAMKAKDFTLKFEIKIEGKGGSGIQYRSKTGVPWLSKIPEKLQPVNLNWMMTGPQADFWPATPYWTGQFYSENTPMRILAWRGQVVEGYGNKSKRLMGYIGDIMDLANYVKKDDWNQYTVIARGGVLIHILNGQLMAVMIDDDPKSSNNAKGQIGIEIESITKVLVRNIWIKKLD</sequence>
<evidence type="ECO:0000259" key="2">
    <source>
        <dbReference type="Pfam" id="PF06439"/>
    </source>
</evidence>
<name>A0A2T5J4W3_9SPHI</name>
<dbReference type="GO" id="GO:0016787">
    <property type="term" value="F:hydrolase activity"/>
    <property type="evidence" value="ECO:0007669"/>
    <property type="project" value="InterPro"/>
</dbReference>
<dbReference type="EMBL" id="QAOQ01000011">
    <property type="protein sequence ID" value="PTQ92707.1"/>
    <property type="molecule type" value="Genomic_DNA"/>
</dbReference>
<keyword evidence="1" id="KW-0732">Signal</keyword>
<feature type="chain" id="PRO_5015611598" evidence="1">
    <location>
        <begin position="30"/>
        <end position="279"/>
    </location>
</feature>
<protein>
    <submittedName>
        <fullName evidence="3">Uncharacterized protein DUF1080</fullName>
    </submittedName>
</protein>
<dbReference type="Gene3D" id="2.60.120.560">
    <property type="entry name" value="Exo-inulinase, domain 1"/>
    <property type="match status" value="1"/>
</dbReference>
<feature type="signal peptide" evidence="1">
    <location>
        <begin position="1"/>
        <end position="29"/>
    </location>
</feature>